<protein>
    <submittedName>
        <fullName evidence="1">Uncharacterized protein</fullName>
    </submittedName>
</protein>
<proteinExistence type="predicted"/>
<dbReference type="Proteomes" id="UP000237000">
    <property type="component" value="Unassembled WGS sequence"/>
</dbReference>
<dbReference type="AlphaFoldDB" id="A0A2P5D0X5"/>
<evidence type="ECO:0000313" key="2">
    <source>
        <dbReference type="Proteomes" id="UP000237000"/>
    </source>
</evidence>
<dbReference type="OrthoDB" id="10514463at2759"/>
<dbReference type="InParanoid" id="A0A2P5D0X5"/>
<accession>A0A2P5D0X5</accession>
<dbReference type="EMBL" id="JXTC01000308">
    <property type="protein sequence ID" value="PON66952.1"/>
    <property type="molecule type" value="Genomic_DNA"/>
</dbReference>
<evidence type="ECO:0000313" key="1">
    <source>
        <dbReference type="EMBL" id="PON66952.1"/>
    </source>
</evidence>
<organism evidence="1 2">
    <name type="scientific">Trema orientale</name>
    <name type="common">Charcoal tree</name>
    <name type="synonym">Celtis orientalis</name>
    <dbReference type="NCBI Taxonomy" id="63057"/>
    <lineage>
        <taxon>Eukaryota</taxon>
        <taxon>Viridiplantae</taxon>
        <taxon>Streptophyta</taxon>
        <taxon>Embryophyta</taxon>
        <taxon>Tracheophyta</taxon>
        <taxon>Spermatophyta</taxon>
        <taxon>Magnoliopsida</taxon>
        <taxon>eudicotyledons</taxon>
        <taxon>Gunneridae</taxon>
        <taxon>Pentapetalae</taxon>
        <taxon>rosids</taxon>
        <taxon>fabids</taxon>
        <taxon>Rosales</taxon>
        <taxon>Cannabaceae</taxon>
        <taxon>Trema</taxon>
    </lineage>
</organism>
<keyword evidence="2" id="KW-1185">Reference proteome</keyword>
<name>A0A2P5D0X5_TREOI</name>
<reference evidence="2" key="1">
    <citation type="submission" date="2016-06" db="EMBL/GenBank/DDBJ databases">
        <title>Parallel loss of symbiosis genes in relatives of nitrogen-fixing non-legume Parasponia.</title>
        <authorList>
            <person name="Van Velzen R."/>
            <person name="Holmer R."/>
            <person name="Bu F."/>
            <person name="Rutten L."/>
            <person name="Van Zeijl A."/>
            <person name="Liu W."/>
            <person name="Santuari L."/>
            <person name="Cao Q."/>
            <person name="Sharma T."/>
            <person name="Shen D."/>
            <person name="Roswanjaya Y."/>
            <person name="Wardhani T."/>
            <person name="Kalhor M.S."/>
            <person name="Jansen J."/>
            <person name="Van den Hoogen J."/>
            <person name="Gungor B."/>
            <person name="Hartog M."/>
            <person name="Hontelez J."/>
            <person name="Verver J."/>
            <person name="Yang W.-C."/>
            <person name="Schijlen E."/>
            <person name="Repin R."/>
            <person name="Schilthuizen M."/>
            <person name="Schranz E."/>
            <person name="Heidstra R."/>
            <person name="Miyata K."/>
            <person name="Fedorova E."/>
            <person name="Kohlen W."/>
            <person name="Bisseling T."/>
            <person name="Smit S."/>
            <person name="Geurts R."/>
        </authorList>
    </citation>
    <scope>NUCLEOTIDE SEQUENCE [LARGE SCALE GENOMIC DNA]</scope>
    <source>
        <strain evidence="2">cv. RG33-2</strain>
    </source>
</reference>
<gene>
    <name evidence="1" type="ORF">TorRG33x02_266380</name>
</gene>
<comment type="caution">
    <text evidence="1">The sequence shown here is derived from an EMBL/GenBank/DDBJ whole genome shotgun (WGS) entry which is preliminary data.</text>
</comment>
<sequence length="45" mass="5463">MLNRIGNKLYHQAFHTFHYFDKLNKKGKKDITRYQTNTSNIMKSM</sequence>